<dbReference type="PANTHER" id="PTHR13812">
    <property type="entry name" value="KETIMINE REDUCTASE MU-CRYSTALLIN"/>
    <property type="match status" value="1"/>
</dbReference>
<protein>
    <submittedName>
        <fullName evidence="1">Ornithine cyclodeaminase</fullName>
        <ecNumber evidence="1">4.3.1.12</ecNumber>
    </submittedName>
</protein>
<evidence type="ECO:0000313" key="2">
    <source>
        <dbReference type="Proteomes" id="UP000781958"/>
    </source>
</evidence>
<keyword evidence="1" id="KW-0456">Lyase</keyword>
<keyword evidence="2" id="KW-1185">Reference proteome</keyword>
<dbReference type="PANTHER" id="PTHR13812:SF19">
    <property type="entry name" value="KETIMINE REDUCTASE MU-CRYSTALLIN"/>
    <property type="match status" value="1"/>
</dbReference>
<proteinExistence type="predicted"/>
<dbReference type="InterPro" id="IPR003462">
    <property type="entry name" value="ODC_Mu_crystall"/>
</dbReference>
<dbReference type="RefSeq" id="WP_209767274.1">
    <property type="nucleotide sequence ID" value="NZ_JAGINP010000010.1"/>
</dbReference>
<dbReference type="GO" id="GO:0008473">
    <property type="term" value="F:ornithine cyclodeaminase activity"/>
    <property type="evidence" value="ECO:0007669"/>
    <property type="project" value="UniProtKB-EC"/>
</dbReference>
<comment type="caution">
    <text evidence="1">The sequence shown here is derived from an EMBL/GenBank/DDBJ whole genome shotgun (WGS) entry which is preliminary data.</text>
</comment>
<dbReference type="Pfam" id="PF02423">
    <property type="entry name" value="OCD_Mu_crystall"/>
    <property type="match status" value="1"/>
</dbReference>
<gene>
    <name evidence="1" type="ORF">J2851_003124</name>
</gene>
<dbReference type="Proteomes" id="UP000781958">
    <property type="component" value="Unassembled WGS sequence"/>
</dbReference>
<dbReference type="SUPFAM" id="SSF51735">
    <property type="entry name" value="NAD(P)-binding Rossmann-fold domains"/>
    <property type="match status" value="1"/>
</dbReference>
<sequence length="352" mass="36830">MTEQPIWLTEAEVAALVPLNAGIEALRYQLPREFGQGARNLNKVLATWEPRSSMHNLGSIDPEQGVGGIKSWINTPAGARAVYVLFDTRAGAVLAIMDAATLGALRTAGISGLATAIMAAPDADSLSIIGTGRQAFAQVAAVSTVRPLRRIHVYSPTEANKLAFCEKLRQAFEAEIVAEPDLPAAVGAAPILTVVTRAREPFITGAMLRAGTHVNAVGAILPANAELMPDVFDRIDGIVVDNVPNARIASAELKRLYGDDEAAWAALPTIGQLIGGQMMGGDGFVRNPGRITCFKAMGMGLSDLAIAVAAHRAARKRGLGRPLGEAEAGSMTWTAMPVAAPRIAQGLAQGMA</sequence>
<reference evidence="1 2" key="1">
    <citation type="submission" date="2021-03" db="EMBL/GenBank/DDBJ databases">
        <title>Genomic Encyclopedia of Type Strains, Phase III (KMG-III): the genomes of soil and plant-associated and newly described type strains.</title>
        <authorList>
            <person name="Whitman W."/>
        </authorList>
    </citation>
    <scope>NUCLEOTIDE SEQUENCE [LARGE SCALE GENOMIC DNA]</scope>
    <source>
        <strain evidence="1 2">IMMIB AFH-6</strain>
    </source>
</reference>
<accession>A0ABS4SLA0</accession>
<dbReference type="EMBL" id="JAGINP010000010">
    <property type="protein sequence ID" value="MBP2293341.1"/>
    <property type="molecule type" value="Genomic_DNA"/>
</dbReference>
<organism evidence="1 2">
    <name type="scientific">Azospirillum rugosum</name>
    <dbReference type="NCBI Taxonomy" id="416170"/>
    <lineage>
        <taxon>Bacteria</taxon>
        <taxon>Pseudomonadati</taxon>
        <taxon>Pseudomonadota</taxon>
        <taxon>Alphaproteobacteria</taxon>
        <taxon>Rhodospirillales</taxon>
        <taxon>Azospirillaceae</taxon>
        <taxon>Azospirillum</taxon>
    </lineage>
</organism>
<dbReference type="InterPro" id="IPR036291">
    <property type="entry name" value="NAD(P)-bd_dom_sf"/>
</dbReference>
<dbReference type="Gene3D" id="3.30.1780.10">
    <property type="entry name" value="ornithine cyclodeaminase, domain 1"/>
    <property type="match status" value="1"/>
</dbReference>
<dbReference type="EC" id="4.3.1.12" evidence="1"/>
<name>A0ABS4SLA0_9PROT</name>
<dbReference type="InterPro" id="IPR023401">
    <property type="entry name" value="ODC_N"/>
</dbReference>
<dbReference type="Gene3D" id="3.40.50.720">
    <property type="entry name" value="NAD(P)-binding Rossmann-like Domain"/>
    <property type="match status" value="1"/>
</dbReference>
<evidence type="ECO:0000313" key="1">
    <source>
        <dbReference type="EMBL" id="MBP2293341.1"/>
    </source>
</evidence>